<evidence type="ECO:0000256" key="4">
    <source>
        <dbReference type="ARBA" id="ARBA00023015"/>
    </source>
</evidence>
<dbReference type="SUPFAM" id="SSF89447">
    <property type="entry name" value="AbrB/MazE/MraZ-like"/>
    <property type="match status" value="1"/>
</dbReference>
<evidence type="ECO:0000256" key="2">
    <source>
        <dbReference type="ARBA" id="ARBA00022490"/>
    </source>
</evidence>
<comment type="subunit">
    <text evidence="7">Forms oligomers.</text>
</comment>
<dbReference type="InterPro" id="IPR007159">
    <property type="entry name" value="SpoVT-AbrB_dom"/>
</dbReference>
<dbReference type="InterPro" id="IPR035642">
    <property type="entry name" value="MraZ_N"/>
</dbReference>
<dbReference type="InterPro" id="IPR037914">
    <property type="entry name" value="SpoVT-AbrB_sf"/>
</dbReference>
<dbReference type="InterPro" id="IPR035644">
    <property type="entry name" value="MraZ_C"/>
</dbReference>
<dbReference type="CDD" id="cd16321">
    <property type="entry name" value="MraZ_C"/>
    <property type="match status" value="1"/>
</dbReference>
<dbReference type="GO" id="GO:0003700">
    <property type="term" value="F:DNA-binding transcription factor activity"/>
    <property type="evidence" value="ECO:0007669"/>
    <property type="project" value="UniProtKB-UniRule"/>
</dbReference>
<dbReference type="STRING" id="1797517.A3F61_00475"/>
<dbReference type="Gene3D" id="3.40.1550.20">
    <property type="entry name" value="Transcriptional regulator MraZ domain"/>
    <property type="match status" value="1"/>
</dbReference>
<dbReference type="HAMAP" id="MF_01008">
    <property type="entry name" value="MraZ"/>
    <property type="match status" value="1"/>
</dbReference>
<comment type="caution">
    <text evidence="9">The sequence shown here is derived from an EMBL/GenBank/DDBJ whole genome shotgun (WGS) entry which is preliminary data.</text>
</comment>
<gene>
    <name evidence="7" type="primary">mraZ</name>
    <name evidence="9" type="ORF">A3F61_00475</name>
</gene>
<dbReference type="InterPro" id="IPR038619">
    <property type="entry name" value="MraZ_sf"/>
</dbReference>
<evidence type="ECO:0000256" key="3">
    <source>
        <dbReference type="ARBA" id="ARBA00022737"/>
    </source>
</evidence>
<dbReference type="Pfam" id="PF02381">
    <property type="entry name" value="MraZ"/>
    <property type="match status" value="2"/>
</dbReference>
<reference evidence="9 10" key="1">
    <citation type="journal article" date="2016" name="Nat. Commun.">
        <title>Thousands of microbial genomes shed light on interconnected biogeochemical processes in an aquifer system.</title>
        <authorList>
            <person name="Anantharaman K."/>
            <person name="Brown C.T."/>
            <person name="Hug L.A."/>
            <person name="Sharon I."/>
            <person name="Castelle C.J."/>
            <person name="Probst A.J."/>
            <person name="Thomas B.C."/>
            <person name="Singh A."/>
            <person name="Wilkins M.J."/>
            <person name="Karaoz U."/>
            <person name="Brodie E.L."/>
            <person name="Williams K.H."/>
            <person name="Hubbard S.S."/>
            <person name="Banfield J.F."/>
        </authorList>
    </citation>
    <scope>NUCLEOTIDE SEQUENCE [LARGE SCALE GENOMIC DNA]</scope>
</reference>
<protein>
    <recommendedName>
        <fullName evidence="1 7">Transcriptional regulator MraZ</fullName>
    </recommendedName>
</protein>
<proteinExistence type="inferred from homology"/>
<comment type="similarity">
    <text evidence="7">Belongs to the MraZ family.</text>
</comment>
<dbReference type="EMBL" id="MHCA01000024">
    <property type="protein sequence ID" value="OGY12222.1"/>
    <property type="molecule type" value="Genomic_DNA"/>
</dbReference>
<dbReference type="Proteomes" id="UP000178272">
    <property type="component" value="Unassembled WGS sequence"/>
</dbReference>
<dbReference type="CDD" id="cd16320">
    <property type="entry name" value="MraZ_N"/>
    <property type="match status" value="1"/>
</dbReference>
<evidence type="ECO:0000256" key="5">
    <source>
        <dbReference type="ARBA" id="ARBA00023125"/>
    </source>
</evidence>
<accession>A0A1G1VAJ5</accession>
<dbReference type="PROSITE" id="PS51740">
    <property type="entry name" value="SPOVT_ABRB"/>
    <property type="match status" value="2"/>
</dbReference>
<dbReference type="PANTHER" id="PTHR34701">
    <property type="entry name" value="TRANSCRIPTIONAL REGULATOR MRAZ"/>
    <property type="match status" value="1"/>
</dbReference>
<organism evidence="9 10">
    <name type="scientific">Candidatus Blackburnbacteria bacterium RIFCSPHIGHO2_12_FULL_41_13b</name>
    <dbReference type="NCBI Taxonomy" id="1797517"/>
    <lineage>
        <taxon>Bacteria</taxon>
        <taxon>Candidatus Blackburniibacteriota</taxon>
    </lineage>
</organism>
<dbReference type="GO" id="GO:0009295">
    <property type="term" value="C:nucleoid"/>
    <property type="evidence" value="ECO:0007669"/>
    <property type="project" value="UniProtKB-SubCell"/>
</dbReference>
<evidence type="ECO:0000313" key="10">
    <source>
        <dbReference type="Proteomes" id="UP000178272"/>
    </source>
</evidence>
<dbReference type="InterPro" id="IPR003444">
    <property type="entry name" value="MraZ"/>
</dbReference>
<evidence type="ECO:0000313" key="9">
    <source>
        <dbReference type="EMBL" id="OGY12222.1"/>
    </source>
</evidence>
<keyword evidence="4 7" id="KW-0805">Transcription regulation</keyword>
<evidence type="ECO:0000259" key="8">
    <source>
        <dbReference type="PROSITE" id="PS51740"/>
    </source>
</evidence>
<name>A0A1G1VAJ5_9BACT</name>
<evidence type="ECO:0000256" key="7">
    <source>
        <dbReference type="HAMAP-Rule" id="MF_01008"/>
    </source>
</evidence>
<feature type="domain" description="SpoVT-AbrB" evidence="8">
    <location>
        <begin position="76"/>
        <end position="119"/>
    </location>
</feature>
<dbReference type="GO" id="GO:2000143">
    <property type="term" value="P:negative regulation of DNA-templated transcription initiation"/>
    <property type="evidence" value="ECO:0007669"/>
    <property type="project" value="TreeGrafter"/>
</dbReference>
<dbReference type="GO" id="GO:0005737">
    <property type="term" value="C:cytoplasm"/>
    <property type="evidence" value="ECO:0007669"/>
    <property type="project" value="UniProtKB-UniRule"/>
</dbReference>
<comment type="subcellular location">
    <subcellularLocation>
        <location evidence="7">Cytoplasm</location>
        <location evidence="7">Nucleoid</location>
    </subcellularLocation>
</comment>
<dbReference type="InterPro" id="IPR020603">
    <property type="entry name" value="MraZ_dom"/>
</dbReference>
<keyword evidence="6 7" id="KW-0804">Transcription</keyword>
<dbReference type="GO" id="GO:0000976">
    <property type="term" value="F:transcription cis-regulatory region binding"/>
    <property type="evidence" value="ECO:0007669"/>
    <property type="project" value="TreeGrafter"/>
</dbReference>
<keyword evidence="3" id="KW-0677">Repeat</keyword>
<dbReference type="NCBIfam" id="TIGR00242">
    <property type="entry name" value="division/cell wall cluster transcriptional repressor MraZ"/>
    <property type="match status" value="1"/>
</dbReference>
<evidence type="ECO:0000256" key="1">
    <source>
        <dbReference type="ARBA" id="ARBA00013860"/>
    </source>
</evidence>
<dbReference type="PANTHER" id="PTHR34701:SF1">
    <property type="entry name" value="TRANSCRIPTIONAL REGULATOR MRAZ"/>
    <property type="match status" value="1"/>
</dbReference>
<sequence length="149" mass="17155">MLIGQYYTKINSKGRTALPVKFRKELGEKLIVCRWYENSLALFAQISWERVIDVAVGESLLISETRDTERFLLGGAFEIEPDSQGRIVLPQALRIHAKLEEEVVFIGLKDRVEIWSKGLWEARDREITAGAGKLIEEVQKLKLRQNTRQ</sequence>
<dbReference type="AlphaFoldDB" id="A0A1G1VAJ5"/>
<keyword evidence="2 7" id="KW-0963">Cytoplasm</keyword>
<evidence type="ECO:0000256" key="6">
    <source>
        <dbReference type="ARBA" id="ARBA00023163"/>
    </source>
</evidence>
<feature type="domain" description="SpoVT-AbrB" evidence="8">
    <location>
        <begin position="5"/>
        <end position="47"/>
    </location>
</feature>
<keyword evidence="5 7" id="KW-0238">DNA-binding</keyword>